<proteinExistence type="predicted"/>
<keyword evidence="2" id="KW-0472">Membrane</keyword>
<dbReference type="KEGG" id="bfu:BCIN_01g11460"/>
<feature type="transmembrane region" description="Helical" evidence="2">
    <location>
        <begin position="141"/>
        <end position="169"/>
    </location>
</feature>
<dbReference type="AlphaFoldDB" id="A0A384J7J2"/>
<reference evidence="4 5" key="1">
    <citation type="journal article" date="2011" name="PLoS Genet.">
        <title>Genomic analysis of the necrotrophic fungal pathogens Sclerotinia sclerotiorum and Botrytis cinerea.</title>
        <authorList>
            <person name="Amselem J."/>
            <person name="Cuomo C.A."/>
            <person name="van Kan J.A."/>
            <person name="Viaud M."/>
            <person name="Benito E.P."/>
            <person name="Couloux A."/>
            <person name="Coutinho P.M."/>
            <person name="de Vries R.P."/>
            <person name="Dyer P.S."/>
            <person name="Fillinger S."/>
            <person name="Fournier E."/>
            <person name="Gout L."/>
            <person name="Hahn M."/>
            <person name="Kohn L."/>
            <person name="Lapalu N."/>
            <person name="Plummer K.M."/>
            <person name="Pradier J.M."/>
            <person name="Quevillon E."/>
            <person name="Sharon A."/>
            <person name="Simon A."/>
            <person name="ten Have A."/>
            <person name="Tudzynski B."/>
            <person name="Tudzynski P."/>
            <person name="Wincker P."/>
            <person name="Andrew M."/>
            <person name="Anthouard V."/>
            <person name="Beever R.E."/>
            <person name="Beffa R."/>
            <person name="Benoit I."/>
            <person name="Bouzid O."/>
            <person name="Brault B."/>
            <person name="Chen Z."/>
            <person name="Choquer M."/>
            <person name="Collemare J."/>
            <person name="Cotton P."/>
            <person name="Danchin E.G."/>
            <person name="Da Silva C."/>
            <person name="Gautier A."/>
            <person name="Giraud C."/>
            <person name="Giraud T."/>
            <person name="Gonzalez C."/>
            <person name="Grossetete S."/>
            <person name="Guldener U."/>
            <person name="Henrissat B."/>
            <person name="Howlett B.J."/>
            <person name="Kodira C."/>
            <person name="Kretschmer M."/>
            <person name="Lappartient A."/>
            <person name="Leroch M."/>
            <person name="Levis C."/>
            <person name="Mauceli E."/>
            <person name="Neuveglise C."/>
            <person name="Oeser B."/>
            <person name="Pearson M."/>
            <person name="Poulain J."/>
            <person name="Poussereau N."/>
            <person name="Quesneville H."/>
            <person name="Rascle C."/>
            <person name="Schumacher J."/>
            <person name="Segurens B."/>
            <person name="Sexton A."/>
            <person name="Silva E."/>
            <person name="Sirven C."/>
            <person name="Soanes D.M."/>
            <person name="Talbot N.J."/>
            <person name="Templeton M."/>
            <person name="Yandava C."/>
            <person name="Yarden O."/>
            <person name="Zeng Q."/>
            <person name="Rollins J.A."/>
            <person name="Lebrun M.H."/>
            <person name="Dickman M."/>
        </authorList>
    </citation>
    <scope>NUCLEOTIDE SEQUENCE [LARGE SCALE GENOMIC DNA]</scope>
    <source>
        <strain evidence="4 5">B05.10</strain>
    </source>
</reference>
<dbReference type="Proteomes" id="UP000001798">
    <property type="component" value="Chromosome 1"/>
</dbReference>
<dbReference type="VEuPathDB" id="FungiDB:Bcin01g11460"/>
<feature type="transmembrane region" description="Helical" evidence="2">
    <location>
        <begin position="103"/>
        <end position="121"/>
    </location>
</feature>
<protein>
    <recommendedName>
        <fullName evidence="3">DUF7702 domain-containing protein</fullName>
    </recommendedName>
</protein>
<feature type="region of interest" description="Disordered" evidence="1">
    <location>
        <begin position="247"/>
        <end position="295"/>
    </location>
</feature>
<dbReference type="Pfam" id="PF24800">
    <property type="entry name" value="DUF7702"/>
    <property type="match status" value="1"/>
</dbReference>
<dbReference type="OrthoDB" id="2560628at2759"/>
<accession>A0A384J7J2</accession>
<dbReference type="RefSeq" id="XP_001546020.1">
    <property type="nucleotide sequence ID" value="XM_001545970.2"/>
</dbReference>
<feature type="transmembrane region" description="Helical" evidence="2">
    <location>
        <begin position="70"/>
        <end position="91"/>
    </location>
</feature>
<dbReference type="GeneID" id="5426475"/>
<keyword evidence="2" id="KW-0812">Transmembrane</keyword>
<dbReference type="OMA" id="AVYAIWL"/>
<gene>
    <name evidence="4" type="ORF">BCIN_01g11460</name>
</gene>
<dbReference type="InterPro" id="IPR056119">
    <property type="entry name" value="DUF7702"/>
</dbReference>
<name>A0A384J7J2_BOTFB</name>
<feature type="transmembrane region" description="Helical" evidence="2">
    <location>
        <begin position="220"/>
        <end position="244"/>
    </location>
</feature>
<dbReference type="PANTHER" id="PTHR42109:SF2">
    <property type="entry name" value="INTEGRAL MEMBRANE PROTEIN"/>
    <property type="match status" value="1"/>
</dbReference>
<dbReference type="PANTHER" id="PTHR42109">
    <property type="entry name" value="UNPLACED GENOMIC SCAFFOLD UM_SCAF_CONTIG_1.265, WHOLE GENOME SHOTGUN SEQUENCE"/>
    <property type="match status" value="1"/>
</dbReference>
<reference evidence="4 5" key="3">
    <citation type="journal article" date="2017" name="Mol. Plant Pathol.">
        <title>A gapless genome sequence of the fungus Botrytis cinerea.</title>
        <authorList>
            <person name="Van Kan J.A."/>
            <person name="Stassen J.H."/>
            <person name="Mosbach A."/>
            <person name="Van Der Lee T.A."/>
            <person name="Faino L."/>
            <person name="Farmer A.D."/>
            <person name="Papasotiriou D.G."/>
            <person name="Zhou S."/>
            <person name="Seidl M.F."/>
            <person name="Cottam E."/>
            <person name="Edel D."/>
            <person name="Hahn M."/>
            <person name="Schwartz D.C."/>
            <person name="Dietrich R.A."/>
            <person name="Widdison S."/>
            <person name="Scalliet G."/>
        </authorList>
    </citation>
    <scope>NUCLEOTIDE SEQUENCE [LARGE SCALE GENOMIC DNA]</scope>
    <source>
        <strain evidence="4 5">B05.10</strain>
    </source>
</reference>
<evidence type="ECO:0000259" key="3">
    <source>
        <dbReference type="Pfam" id="PF24800"/>
    </source>
</evidence>
<evidence type="ECO:0000256" key="2">
    <source>
        <dbReference type="SAM" id="Phobius"/>
    </source>
</evidence>
<keyword evidence="2" id="KW-1133">Transmembrane helix</keyword>
<evidence type="ECO:0000256" key="1">
    <source>
        <dbReference type="SAM" id="MobiDB-lite"/>
    </source>
</evidence>
<feature type="transmembrane region" description="Helical" evidence="2">
    <location>
        <begin position="181"/>
        <end position="200"/>
    </location>
</feature>
<feature type="domain" description="DUF7702" evidence="3">
    <location>
        <begin position="3"/>
        <end position="241"/>
    </location>
</feature>
<feature type="compositionally biased region" description="Polar residues" evidence="1">
    <location>
        <begin position="271"/>
        <end position="291"/>
    </location>
</feature>
<evidence type="ECO:0000313" key="4">
    <source>
        <dbReference type="EMBL" id="ATZ46576.1"/>
    </source>
</evidence>
<dbReference type="EMBL" id="CP009805">
    <property type="protein sequence ID" value="ATZ46576.1"/>
    <property type="molecule type" value="Genomic_DNA"/>
</dbReference>
<feature type="transmembrane region" description="Helical" evidence="2">
    <location>
        <begin position="6"/>
        <end position="29"/>
    </location>
</feature>
<reference evidence="4 5" key="2">
    <citation type="journal article" date="2012" name="Eukaryot. Cell">
        <title>Genome update of Botrytis cinerea strains B05.10 and T4.</title>
        <authorList>
            <person name="Staats M."/>
            <person name="van Kan J.A."/>
        </authorList>
    </citation>
    <scope>NUCLEOTIDE SEQUENCE [LARGE SCALE GENOMIC DNA]</scope>
    <source>
        <strain evidence="4 5">B05.10</strain>
    </source>
</reference>
<sequence length="332" mass="35917">MTISYRTAVTIVQFIFFAPAAPLGVWLCFKDGLKQASTWRFVATLSILRVAGDISYFISLSHPGVRVETSVIVCELLGLAPLMLILVAFVARANQTTKSYPGKASLTITCASLSGLILGVVGTDRALERATTTSDVGGNKLIEAALGLFMAGYGIMLIGFFIVLTDVLTHPSKRIALGKEIGLLYTVALAAPFVLVRFIYSAIGDYGQSKDFSVLYGNNTAYLFMDVLMEISSVAICLSSAFFVPPPSKPVREEEPEEETKEETKEETTERNIQANGEQDQKNTGGLTTTIEPDVTGIQAKEVGQEEKKDETVIEPKVQKGAAEEKKVAEIV</sequence>
<keyword evidence="5" id="KW-1185">Reference proteome</keyword>
<organism evidence="4 5">
    <name type="scientific">Botryotinia fuckeliana (strain B05.10)</name>
    <name type="common">Noble rot fungus</name>
    <name type="synonym">Botrytis cinerea</name>
    <dbReference type="NCBI Taxonomy" id="332648"/>
    <lineage>
        <taxon>Eukaryota</taxon>
        <taxon>Fungi</taxon>
        <taxon>Dikarya</taxon>
        <taxon>Ascomycota</taxon>
        <taxon>Pezizomycotina</taxon>
        <taxon>Leotiomycetes</taxon>
        <taxon>Helotiales</taxon>
        <taxon>Sclerotiniaceae</taxon>
        <taxon>Botrytis</taxon>
    </lineage>
</organism>
<evidence type="ECO:0000313" key="5">
    <source>
        <dbReference type="Proteomes" id="UP000001798"/>
    </source>
</evidence>